<dbReference type="GO" id="GO:0005737">
    <property type="term" value="C:cytoplasm"/>
    <property type="evidence" value="ECO:0007669"/>
    <property type="project" value="UniProtKB-SubCell"/>
</dbReference>
<comment type="subcellular location">
    <subcellularLocation>
        <location evidence="1 12 13">Cytoplasm</location>
    </subcellularLocation>
</comment>
<evidence type="ECO:0000256" key="4">
    <source>
        <dbReference type="ARBA" id="ARBA00022490"/>
    </source>
</evidence>
<protein>
    <recommendedName>
        <fullName evidence="3 12">DNA replication and repair protein RecF</fullName>
    </recommendedName>
</protein>
<keyword evidence="16" id="KW-1185">Reference proteome</keyword>
<dbReference type="GO" id="GO:0006302">
    <property type="term" value="P:double-strand break repair"/>
    <property type="evidence" value="ECO:0007669"/>
    <property type="project" value="TreeGrafter"/>
</dbReference>
<dbReference type="GO" id="GO:0006260">
    <property type="term" value="P:DNA replication"/>
    <property type="evidence" value="ECO:0007669"/>
    <property type="project" value="UniProtKB-UniRule"/>
</dbReference>
<dbReference type="PANTHER" id="PTHR32182:SF0">
    <property type="entry name" value="DNA REPLICATION AND REPAIR PROTEIN RECF"/>
    <property type="match status" value="1"/>
</dbReference>
<evidence type="ECO:0000256" key="5">
    <source>
        <dbReference type="ARBA" id="ARBA00022705"/>
    </source>
</evidence>
<dbReference type="InterPro" id="IPR042174">
    <property type="entry name" value="RecF_2"/>
</dbReference>
<dbReference type="EMBL" id="FOEC01000001">
    <property type="protein sequence ID" value="SEO42003.1"/>
    <property type="molecule type" value="Genomic_DNA"/>
</dbReference>
<evidence type="ECO:0000259" key="14">
    <source>
        <dbReference type="Pfam" id="PF02463"/>
    </source>
</evidence>
<keyword evidence="4 12" id="KW-0963">Cytoplasm</keyword>
<keyword evidence="12 13" id="KW-0742">SOS response</keyword>
<evidence type="ECO:0000256" key="3">
    <source>
        <dbReference type="ARBA" id="ARBA00020170"/>
    </source>
</evidence>
<dbReference type="PROSITE" id="PS00618">
    <property type="entry name" value="RECF_2"/>
    <property type="match status" value="1"/>
</dbReference>
<dbReference type="InterPro" id="IPR018078">
    <property type="entry name" value="DNA-binding_RecF_CS"/>
</dbReference>
<dbReference type="InterPro" id="IPR003395">
    <property type="entry name" value="RecF/RecN/SMC_N"/>
</dbReference>
<dbReference type="GO" id="GO:0005524">
    <property type="term" value="F:ATP binding"/>
    <property type="evidence" value="ECO:0007669"/>
    <property type="project" value="UniProtKB-UniRule"/>
</dbReference>
<dbReference type="Pfam" id="PF02463">
    <property type="entry name" value="SMC_N"/>
    <property type="match status" value="1"/>
</dbReference>
<dbReference type="RefSeq" id="WP_082867750.1">
    <property type="nucleotide sequence ID" value="NZ_CP011402.1"/>
</dbReference>
<dbReference type="GO" id="GO:0003697">
    <property type="term" value="F:single-stranded DNA binding"/>
    <property type="evidence" value="ECO:0007669"/>
    <property type="project" value="UniProtKB-UniRule"/>
</dbReference>
<comment type="function">
    <text evidence="11 12 13">The RecF protein is involved in DNA metabolism; it is required for DNA replication and normal SOS inducibility. RecF binds preferentially to single-stranded, linear DNA. It also seems to bind ATP.</text>
</comment>
<dbReference type="InterPro" id="IPR027417">
    <property type="entry name" value="P-loop_NTPase"/>
</dbReference>
<dbReference type="Gene3D" id="3.40.50.300">
    <property type="entry name" value="P-loop containing nucleotide triphosphate hydrolases"/>
    <property type="match status" value="1"/>
</dbReference>
<evidence type="ECO:0000256" key="12">
    <source>
        <dbReference type="HAMAP-Rule" id="MF_00365"/>
    </source>
</evidence>
<gene>
    <name evidence="12" type="primary">recF</name>
    <name evidence="15" type="ORF">SAMN02910314_00197</name>
</gene>
<evidence type="ECO:0000256" key="6">
    <source>
        <dbReference type="ARBA" id="ARBA00022741"/>
    </source>
</evidence>
<feature type="domain" description="RecF/RecN/SMC N-terminal" evidence="14">
    <location>
        <begin position="16"/>
        <end position="365"/>
    </location>
</feature>
<dbReference type="InterPro" id="IPR001238">
    <property type="entry name" value="DNA-binding_RecF"/>
</dbReference>
<keyword evidence="5 12" id="KW-0235">DNA replication</keyword>
<evidence type="ECO:0000256" key="7">
    <source>
        <dbReference type="ARBA" id="ARBA00022763"/>
    </source>
</evidence>
<accession>A0A1H8PKE1</accession>
<dbReference type="Gene3D" id="1.20.1050.90">
    <property type="entry name" value="RecF/RecN/SMC, N-terminal domain"/>
    <property type="match status" value="1"/>
</dbReference>
<dbReference type="Proteomes" id="UP000182975">
    <property type="component" value="Unassembled WGS sequence"/>
</dbReference>
<keyword evidence="8 12" id="KW-0067">ATP-binding</keyword>
<dbReference type="PANTHER" id="PTHR32182">
    <property type="entry name" value="DNA REPLICATION AND REPAIR PROTEIN RECF"/>
    <property type="match status" value="1"/>
</dbReference>
<comment type="similarity">
    <text evidence="2 12 13">Belongs to the RecF family.</text>
</comment>
<sequence>MAQAEYSPSQTPGMRLSCLSLRDFRNYRSFELSNIGALTILVGPNAVGKTSAVEGISLLTACSSFRTTQAAQMIKWGCETAQLEAKFQSSSREVDMGLTISAGRRSYRMNGKPRKAADVRGLVPAVSFTPDDLHLAKGAASARRDAIDSVGVQLSRNFYSVCVDYRKLVKQKNQALKDELPDAYIESLNDVLVRVGVQVLIHRLQVLDRLRPHFQSYYREITGGGEEASVLYAPCWAKDAPLEPGSLTRDDALAQLTSYMGSRAIAERARKRCLVGPHADAVTFTVDGHDAAHFASQGQQRSIVLAWKLAEAAVIAAATGNAPLLLLDDVMSELDDARRSYFMNFIAGDMQAFITTTHTDYFTDDMLARADIITLDGSEAFVGGARED</sequence>
<keyword evidence="10 12" id="KW-0234">DNA repair</keyword>
<proteinExistence type="inferred from homology"/>
<evidence type="ECO:0000256" key="2">
    <source>
        <dbReference type="ARBA" id="ARBA00008016"/>
    </source>
</evidence>
<dbReference type="AlphaFoldDB" id="A0A1H8PKE1"/>
<dbReference type="NCBIfam" id="TIGR00611">
    <property type="entry name" value="recf"/>
    <property type="match status" value="1"/>
</dbReference>
<organism evidence="15 16">
    <name type="scientific">Denitrobacterium detoxificans</name>
    <dbReference type="NCBI Taxonomy" id="79604"/>
    <lineage>
        <taxon>Bacteria</taxon>
        <taxon>Bacillati</taxon>
        <taxon>Actinomycetota</taxon>
        <taxon>Coriobacteriia</taxon>
        <taxon>Eggerthellales</taxon>
        <taxon>Eggerthellaceae</taxon>
        <taxon>Denitrobacterium</taxon>
    </lineage>
</organism>
<dbReference type="SUPFAM" id="SSF52540">
    <property type="entry name" value="P-loop containing nucleoside triphosphate hydrolases"/>
    <property type="match status" value="1"/>
</dbReference>
<evidence type="ECO:0000256" key="1">
    <source>
        <dbReference type="ARBA" id="ARBA00004496"/>
    </source>
</evidence>
<dbReference type="STRING" id="79604.AAY81_00015"/>
<keyword evidence="7 12" id="KW-0227">DNA damage</keyword>
<evidence type="ECO:0000313" key="16">
    <source>
        <dbReference type="Proteomes" id="UP000182975"/>
    </source>
</evidence>
<evidence type="ECO:0000313" key="15">
    <source>
        <dbReference type="EMBL" id="SEO42003.1"/>
    </source>
</evidence>
<keyword evidence="6 12" id="KW-0547">Nucleotide-binding</keyword>
<evidence type="ECO:0000256" key="8">
    <source>
        <dbReference type="ARBA" id="ARBA00022840"/>
    </source>
</evidence>
<evidence type="ECO:0000256" key="11">
    <source>
        <dbReference type="ARBA" id="ARBA00025401"/>
    </source>
</evidence>
<dbReference type="GO" id="GO:0000731">
    <property type="term" value="P:DNA synthesis involved in DNA repair"/>
    <property type="evidence" value="ECO:0007669"/>
    <property type="project" value="TreeGrafter"/>
</dbReference>
<feature type="binding site" evidence="12">
    <location>
        <begin position="43"/>
        <end position="50"/>
    </location>
    <ligand>
        <name>ATP</name>
        <dbReference type="ChEBI" id="CHEBI:30616"/>
    </ligand>
</feature>
<dbReference type="OrthoDB" id="9803889at2"/>
<dbReference type="GO" id="GO:0009432">
    <property type="term" value="P:SOS response"/>
    <property type="evidence" value="ECO:0007669"/>
    <property type="project" value="UniProtKB-UniRule"/>
</dbReference>
<dbReference type="HAMAP" id="MF_00365">
    <property type="entry name" value="RecF"/>
    <property type="match status" value="1"/>
</dbReference>
<name>A0A1H8PKE1_9ACTN</name>
<reference evidence="16" key="1">
    <citation type="submission" date="2016-10" db="EMBL/GenBank/DDBJ databases">
        <authorList>
            <person name="Varghese N."/>
        </authorList>
    </citation>
    <scope>NUCLEOTIDE SEQUENCE [LARGE SCALE GENOMIC DNA]</scope>
    <source>
        <strain evidence="16">DSM 21843</strain>
    </source>
</reference>
<keyword evidence="9 12" id="KW-0238">DNA-binding</keyword>
<evidence type="ECO:0000256" key="9">
    <source>
        <dbReference type="ARBA" id="ARBA00023125"/>
    </source>
</evidence>
<evidence type="ECO:0000256" key="10">
    <source>
        <dbReference type="ARBA" id="ARBA00023204"/>
    </source>
</evidence>
<evidence type="ECO:0000256" key="13">
    <source>
        <dbReference type="RuleBase" id="RU000578"/>
    </source>
</evidence>